<dbReference type="InterPro" id="IPR000182">
    <property type="entry name" value="GNAT_dom"/>
</dbReference>
<dbReference type="Pfam" id="PF13302">
    <property type="entry name" value="Acetyltransf_3"/>
    <property type="match status" value="1"/>
</dbReference>
<evidence type="ECO:0000313" key="2">
    <source>
        <dbReference type="EMBL" id="MFD1167407.1"/>
    </source>
</evidence>
<dbReference type="EC" id="2.3.-.-" evidence="2"/>
<organism evidence="2 3">
    <name type="scientific">Sphingobacterium daejeonense</name>
    <dbReference type="NCBI Taxonomy" id="371142"/>
    <lineage>
        <taxon>Bacteria</taxon>
        <taxon>Pseudomonadati</taxon>
        <taxon>Bacteroidota</taxon>
        <taxon>Sphingobacteriia</taxon>
        <taxon>Sphingobacteriales</taxon>
        <taxon>Sphingobacteriaceae</taxon>
        <taxon>Sphingobacterium</taxon>
    </lineage>
</organism>
<gene>
    <name evidence="2" type="ORF">ACFQ2C_17545</name>
</gene>
<dbReference type="SUPFAM" id="SSF55729">
    <property type="entry name" value="Acyl-CoA N-acyltransferases (Nat)"/>
    <property type="match status" value="1"/>
</dbReference>
<keyword evidence="2" id="KW-0012">Acyltransferase</keyword>
<dbReference type="GO" id="GO:0016746">
    <property type="term" value="F:acyltransferase activity"/>
    <property type="evidence" value="ECO:0007669"/>
    <property type="project" value="UniProtKB-KW"/>
</dbReference>
<dbReference type="PANTHER" id="PTHR43610">
    <property type="entry name" value="BLL6696 PROTEIN"/>
    <property type="match status" value="1"/>
</dbReference>
<sequence>MLERKTLSNDLVKLIPMIKNDYEWVFAAASDPEIWAQHPDTTRYTPVGFTRYFQKLIDTDIPYLILDAKTEQVIGATSFYQYDRHEKSVAIGYTFLGKKYWGGEYNQSIKNLMMDFAFEKLDKVIFHVASENIRSQIALGKIGAIKEKEEEDENGKVKFTYSIYKNNS</sequence>
<proteinExistence type="predicted"/>
<dbReference type="EMBL" id="JBHTKY010000041">
    <property type="protein sequence ID" value="MFD1167407.1"/>
    <property type="molecule type" value="Genomic_DNA"/>
</dbReference>
<feature type="domain" description="N-acetyltransferase" evidence="1">
    <location>
        <begin position="14"/>
        <end position="144"/>
    </location>
</feature>
<evidence type="ECO:0000313" key="3">
    <source>
        <dbReference type="Proteomes" id="UP001597205"/>
    </source>
</evidence>
<keyword evidence="3" id="KW-1185">Reference proteome</keyword>
<protein>
    <submittedName>
        <fullName evidence="2">GNAT family N-acetyltransferase</fullName>
        <ecNumber evidence="2">2.3.-.-</ecNumber>
    </submittedName>
</protein>
<dbReference type="Proteomes" id="UP001597205">
    <property type="component" value="Unassembled WGS sequence"/>
</dbReference>
<evidence type="ECO:0000259" key="1">
    <source>
        <dbReference type="Pfam" id="PF13302"/>
    </source>
</evidence>
<name>A0ABW3RSD9_9SPHI</name>
<comment type="caution">
    <text evidence="2">The sequence shown here is derived from an EMBL/GenBank/DDBJ whole genome shotgun (WGS) entry which is preliminary data.</text>
</comment>
<reference evidence="3" key="1">
    <citation type="journal article" date="2019" name="Int. J. Syst. Evol. Microbiol.">
        <title>The Global Catalogue of Microorganisms (GCM) 10K type strain sequencing project: providing services to taxonomists for standard genome sequencing and annotation.</title>
        <authorList>
            <consortium name="The Broad Institute Genomics Platform"/>
            <consortium name="The Broad Institute Genome Sequencing Center for Infectious Disease"/>
            <person name="Wu L."/>
            <person name="Ma J."/>
        </authorList>
    </citation>
    <scope>NUCLEOTIDE SEQUENCE [LARGE SCALE GENOMIC DNA]</scope>
    <source>
        <strain evidence="3">CCUG 52468</strain>
    </source>
</reference>
<dbReference type="InterPro" id="IPR016181">
    <property type="entry name" value="Acyl_CoA_acyltransferase"/>
</dbReference>
<dbReference type="RefSeq" id="WP_380898722.1">
    <property type="nucleotide sequence ID" value="NZ_JBHTKY010000041.1"/>
</dbReference>
<accession>A0ABW3RSD9</accession>
<keyword evidence="2" id="KW-0808">Transferase</keyword>
<dbReference type="Gene3D" id="3.40.630.30">
    <property type="match status" value="1"/>
</dbReference>
<dbReference type="PANTHER" id="PTHR43610:SF1">
    <property type="entry name" value="N-ACETYLTRANSFERASE DOMAIN-CONTAINING PROTEIN"/>
    <property type="match status" value="1"/>
</dbReference>